<dbReference type="AlphaFoldDB" id="A0AAV4H5J6"/>
<evidence type="ECO:0000313" key="3">
    <source>
        <dbReference type="Proteomes" id="UP000762676"/>
    </source>
</evidence>
<name>A0AAV4H5J6_9GAST</name>
<dbReference type="Proteomes" id="UP000762676">
    <property type="component" value="Unassembled WGS sequence"/>
</dbReference>
<accession>A0AAV4H5J6</accession>
<sequence length="128" mass="13992">MTGTKITMWFLEEIKASRQPPHSPSLNSQCLPSNRADSAFVSISVAECGRSYRSDGRKKQARLGSDWPPCLPVGASSARPLPIVRGFERVFFINKATATEAQVSSGLVGSSRDRRSVGHTARENQSDR</sequence>
<reference evidence="2 3" key="1">
    <citation type="journal article" date="2021" name="Elife">
        <title>Chloroplast acquisition without the gene transfer in kleptoplastic sea slugs, Plakobranchus ocellatus.</title>
        <authorList>
            <person name="Maeda T."/>
            <person name="Takahashi S."/>
            <person name="Yoshida T."/>
            <person name="Shimamura S."/>
            <person name="Takaki Y."/>
            <person name="Nagai Y."/>
            <person name="Toyoda A."/>
            <person name="Suzuki Y."/>
            <person name="Arimoto A."/>
            <person name="Ishii H."/>
            <person name="Satoh N."/>
            <person name="Nishiyama T."/>
            <person name="Hasebe M."/>
            <person name="Maruyama T."/>
            <person name="Minagawa J."/>
            <person name="Obokata J."/>
            <person name="Shigenobu S."/>
        </authorList>
    </citation>
    <scope>NUCLEOTIDE SEQUENCE [LARGE SCALE GENOMIC DNA]</scope>
</reference>
<feature type="compositionally biased region" description="Basic and acidic residues" evidence="1">
    <location>
        <begin position="111"/>
        <end position="128"/>
    </location>
</feature>
<feature type="region of interest" description="Disordered" evidence="1">
    <location>
        <begin position="100"/>
        <end position="128"/>
    </location>
</feature>
<organism evidence="2 3">
    <name type="scientific">Elysia marginata</name>
    <dbReference type="NCBI Taxonomy" id="1093978"/>
    <lineage>
        <taxon>Eukaryota</taxon>
        <taxon>Metazoa</taxon>
        <taxon>Spiralia</taxon>
        <taxon>Lophotrochozoa</taxon>
        <taxon>Mollusca</taxon>
        <taxon>Gastropoda</taxon>
        <taxon>Heterobranchia</taxon>
        <taxon>Euthyneura</taxon>
        <taxon>Panpulmonata</taxon>
        <taxon>Sacoglossa</taxon>
        <taxon>Placobranchoidea</taxon>
        <taxon>Plakobranchidae</taxon>
        <taxon>Elysia</taxon>
    </lineage>
</organism>
<gene>
    <name evidence="2" type="ORF">ElyMa_002644900</name>
</gene>
<proteinExistence type="predicted"/>
<keyword evidence="3" id="KW-1185">Reference proteome</keyword>
<evidence type="ECO:0000256" key="1">
    <source>
        <dbReference type="SAM" id="MobiDB-lite"/>
    </source>
</evidence>
<evidence type="ECO:0000313" key="2">
    <source>
        <dbReference type="EMBL" id="GFR93488.1"/>
    </source>
</evidence>
<comment type="caution">
    <text evidence="2">The sequence shown here is derived from an EMBL/GenBank/DDBJ whole genome shotgun (WGS) entry which is preliminary data.</text>
</comment>
<protein>
    <submittedName>
        <fullName evidence="2">Uncharacterized protein</fullName>
    </submittedName>
</protein>
<dbReference type="EMBL" id="BMAT01005456">
    <property type="protein sequence ID" value="GFR93488.1"/>
    <property type="molecule type" value="Genomic_DNA"/>
</dbReference>